<dbReference type="NCBIfam" id="TIGR03014">
    <property type="entry name" value="EpsL"/>
    <property type="match status" value="1"/>
</dbReference>
<evidence type="ECO:0000256" key="1">
    <source>
        <dbReference type="SAM" id="SignalP"/>
    </source>
</evidence>
<name>A0A1M7R0P1_9BURK</name>
<dbReference type="PROSITE" id="PS51257">
    <property type="entry name" value="PROKAR_LIPOPROTEIN"/>
    <property type="match status" value="1"/>
</dbReference>
<dbReference type="STRING" id="551987.SAMN05192549_10950"/>
<protein>
    <submittedName>
        <fullName evidence="2">Exopolysaccharide biosynthesis operon protein EpsL</fullName>
    </submittedName>
</protein>
<dbReference type="EMBL" id="FRCX01000009">
    <property type="protein sequence ID" value="SHN38081.1"/>
    <property type="molecule type" value="Genomic_DNA"/>
</dbReference>
<proteinExistence type="predicted"/>
<sequence length="413" mass="46398">MRSNLRLTQQRRQPALYSSLGWQAALMALCGCALSLPASAALSDTLHPFLGVSYSTDNNLFRLPDDVSPGPEGRSDTMRQMMFGVQLDRPIGRQRIEANVKLSKVHFSKYDQLDYSGEDADATLHWRLGDELNGTVGGRYSQTLAPFNDFHSAERNLRVQRNGFADVAWRVFPRWQLRSRYWQDEYRFDLSSQKYLDRTERNGEAGVDYLSPTGSTIGVLARRQRGEYPQGITGFFSNENYTQDAYKVKVLWLVSVQSRVEFEGGHVSRRHTDSSNRDASGANGRLTATWSPLASLTFIGAGWREFSPYEGGLSAYSLDRGASLRGSWSPLDRVRFDAQVQTLRRGFDEPKLGNIALPPFSDNSHTASLGVNYTFRDNIAAGASLTRDTRSIDRRFGTSYSSRGASVYLNLQF</sequence>
<keyword evidence="1" id="KW-0732">Signal</keyword>
<keyword evidence="3" id="KW-1185">Reference proteome</keyword>
<feature type="signal peptide" evidence="1">
    <location>
        <begin position="1"/>
        <end position="40"/>
    </location>
</feature>
<reference evidence="3" key="1">
    <citation type="submission" date="2016-11" db="EMBL/GenBank/DDBJ databases">
        <authorList>
            <person name="Varghese N."/>
            <person name="Submissions S."/>
        </authorList>
    </citation>
    <scope>NUCLEOTIDE SEQUENCE [LARGE SCALE GENOMIC DNA]</scope>
    <source>
        <strain evidence="3">Sac-22</strain>
    </source>
</reference>
<dbReference type="SUPFAM" id="SSF56935">
    <property type="entry name" value="Porins"/>
    <property type="match status" value="1"/>
</dbReference>
<dbReference type="InterPro" id="IPR017465">
    <property type="entry name" value="EpsL_proteobac"/>
</dbReference>
<dbReference type="Proteomes" id="UP000184339">
    <property type="component" value="Unassembled WGS sequence"/>
</dbReference>
<accession>A0A1M7R0P1</accession>
<gene>
    <name evidence="2" type="ORF">SAMN05192549_10950</name>
</gene>
<evidence type="ECO:0000313" key="3">
    <source>
        <dbReference type="Proteomes" id="UP000184339"/>
    </source>
</evidence>
<feature type="chain" id="PRO_5012658423" evidence="1">
    <location>
        <begin position="41"/>
        <end position="413"/>
    </location>
</feature>
<organism evidence="2 3">
    <name type="scientific">Duganella sacchari</name>
    <dbReference type="NCBI Taxonomy" id="551987"/>
    <lineage>
        <taxon>Bacteria</taxon>
        <taxon>Pseudomonadati</taxon>
        <taxon>Pseudomonadota</taxon>
        <taxon>Betaproteobacteria</taxon>
        <taxon>Burkholderiales</taxon>
        <taxon>Oxalobacteraceae</taxon>
        <taxon>Telluria group</taxon>
        <taxon>Duganella</taxon>
    </lineage>
</organism>
<dbReference type="AlphaFoldDB" id="A0A1M7R0P1"/>
<evidence type="ECO:0000313" key="2">
    <source>
        <dbReference type="EMBL" id="SHN38081.1"/>
    </source>
</evidence>